<dbReference type="RefSeq" id="WP_133701067.1">
    <property type="nucleotide sequence ID" value="NZ_SNXS01000003.1"/>
</dbReference>
<comment type="subcellular location">
    <subcellularLocation>
        <location evidence="1">Cell membrane</location>
        <topology evidence="1">Multi-pass membrane protein</topology>
    </subcellularLocation>
</comment>
<dbReference type="GO" id="GO:0005886">
    <property type="term" value="C:plasma membrane"/>
    <property type="evidence" value="ECO:0007669"/>
    <property type="project" value="UniProtKB-SubCell"/>
</dbReference>
<proteinExistence type="predicted"/>
<keyword evidence="3 6" id="KW-0812">Transmembrane</keyword>
<keyword evidence="5 6" id="KW-0472">Membrane</keyword>
<evidence type="ECO:0000256" key="2">
    <source>
        <dbReference type="ARBA" id="ARBA00022475"/>
    </source>
</evidence>
<protein>
    <submittedName>
        <fullName evidence="7">Nucleoside ABC transporter membrane protein</fullName>
    </submittedName>
</protein>
<evidence type="ECO:0000256" key="4">
    <source>
        <dbReference type="ARBA" id="ARBA00022989"/>
    </source>
</evidence>
<dbReference type="PANTHER" id="PTHR43370:SF1">
    <property type="entry name" value="GUANOSINE ABC TRANSPORTER PERMEASE PROTEIN NUPQ"/>
    <property type="match status" value="1"/>
</dbReference>
<keyword evidence="4 6" id="KW-1133">Transmembrane helix</keyword>
<dbReference type="PANTHER" id="PTHR43370">
    <property type="entry name" value="SUGAR ABC TRANSPORTER INTEGRAL MEMBRANE PROTEIN-RELATED"/>
    <property type="match status" value="1"/>
</dbReference>
<dbReference type="GO" id="GO:0022857">
    <property type="term" value="F:transmembrane transporter activity"/>
    <property type="evidence" value="ECO:0007669"/>
    <property type="project" value="InterPro"/>
</dbReference>
<feature type="transmembrane region" description="Helical" evidence="6">
    <location>
        <begin position="67"/>
        <end position="86"/>
    </location>
</feature>
<feature type="transmembrane region" description="Helical" evidence="6">
    <location>
        <begin position="294"/>
        <end position="313"/>
    </location>
</feature>
<feature type="transmembrane region" description="Helical" evidence="6">
    <location>
        <begin position="6"/>
        <end position="32"/>
    </location>
</feature>
<gene>
    <name evidence="7" type="ORF">DES47_103262</name>
</gene>
<keyword evidence="2" id="KW-1003">Cell membrane</keyword>
<dbReference type="Pfam" id="PF02653">
    <property type="entry name" value="BPD_transp_2"/>
    <property type="match status" value="1"/>
</dbReference>
<dbReference type="OrthoDB" id="9792579at2"/>
<name>A0A4R6QNV1_9BURK</name>
<organism evidence="7 8">
    <name type="scientific">Roseateles toxinivorans</name>
    <dbReference type="NCBI Taxonomy" id="270368"/>
    <lineage>
        <taxon>Bacteria</taxon>
        <taxon>Pseudomonadati</taxon>
        <taxon>Pseudomonadota</taxon>
        <taxon>Betaproteobacteria</taxon>
        <taxon>Burkholderiales</taxon>
        <taxon>Sphaerotilaceae</taxon>
        <taxon>Roseateles</taxon>
    </lineage>
</organism>
<evidence type="ECO:0000256" key="1">
    <source>
        <dbReference type="ARBA" id="ARBA00004651"/>
    </source>
</evidence>
<dbReference type="InParanoid" id="A0A4R6QNV1"/>
<dbReference type="AlphaFoldDB" id="A0A4R6QNV1"/>
<evidence type="ECO:0000313" key="7">
    <source>
        <dbReference type="EMBL" id="TDP71281.1"/>
    </source>
</evidence>
<evidence type="ECO:0000313" key="8">
    <source>
        <dbReference type="Proteomes" id="UP000295361"/>
    </source>
</evidence>
<accession>A0A4R6QNV1</accession>
<dbReference type="InterPro" id="IPR001851">
    <property type="entry name" value="ABC_transp_permease"/>
</dbReference>
<dbReference type="CDD" id="cd06580">
    <property type="entry name" value="TM_PBP1_transp_TpRbsC_like"/>
    <property type="match status" value="1"/>
</dbReference>
<evidence type="ECO:0000256" key="3">
    <source>
        <dbReference type="ARBA" id="ARBA00022692"/>
    </source>
</evidence>
<dbReference type="Proteomes" id="UP000295361">
    <property type="component" value="Unassembled WGS sequence"/>
</dbReference>
<feature type="transmembrane region" description="Helical" evidence="6">
    <location>
        <begin position="98"/>
        <end position="115"/>
    </location>
</feature>
<reference evidence="7 8" key="1">
    <citation type="submission" date="2019-03" db="EMBL/GenBank/DDBJ databases">
        <title>Genomic Encyclopedia of Type Strains, Phase IV (KMG-IV): sequencing the most valuable type-strain genomes for metagenomic binning, comparative biology and taxonomic classification.</title>
        <authorList>
            <person name="Goeker M."/>
        </authorList>
    </citation>
    <scope>NUCLEOTIDE SEQUENCE [LARGE SCALE GENOMIC DNA]</scope>
    <source>
        <strain evidence="7 8">DSM 16998</strain>
    </source>
</reference>
<keyword evidence="8" id="KW-1185">Reference proteome</keyword>
<feature type="transmembrane region" description="Helical" evidence="6">
    <location>
        <begin position="161"/>
        <end position="184"/>
    </location>
</feature>
<sequence>MEDLILNLFSILASTIRLATPLILAAMGGILAERSGTVDIGLEGKMLVGAFAAATVASLVQSPWLGLAAGMAVAVAMSLLHGVATIRYKGDHVVSGMALNFLASGLTLVLGQAWFEQGGQTPMLSNEQRFTPIFLPGADYLAANVPVLGPFYKTVLSGHTILVYLAFVIVAAMVFLLGQTRFGLRLRAVGEEPNAVDTAGISVPLLRYQALIGTGLLCGMAGAYYSMSQNAAFAREMTAGGGYIALAAMIFGKWRPVSAMLACLLFGLLTALEARLQGQSLPWVGEVPTQVFQVLPYVLTVILLAGFIGKAVPPKAVGRPYVKER</sequence>
<dbReference type="EMBL" id="SNXS01000003">
    <property type="protein sequence ID" value="TDP71281.1"/>
    <property type="molecule type" value="Genomic_DNA"/>
</dbReference>
<evidence type="ECO:0000256" key="5">
    <source>
        <dbReference type="ARBA" id="ARBA00023136"/>
    </source>
</evidence>
<comment type="caution">
    <text evidence="7">The sequence shown here is derived from an EMBL/GenBank/DDBJ whole genome shotgun (WGS) entry which is preliminary data.</text>
</comment>
<evidence type="ECO:0000256" key="6">
    <source>
        <dbReference type="SAM" id="Phobius"/>
    </source>
</evidence>
<feature type="transmembrane region" description="Helical" evidence="6">
    <location>
        <begin position="257"/>
        <end position="274"/>
    </location>
</feature>